<protein>
    <submittedName>
        <fullName evidence="3">Uncharacterized protein LOC112459849</fullName>
    </submittedName>
</protein>
<gene>
    <name evidence="3" type="primary">LOC112459849</name>
</gene>
<keyword evidence="2" id="KW-1185">Reference proteome</keyword>
<name>A0A6J1QH31_9HYME</name>
<dbReference type="GeneID" id="112459849"/>
<dbReference type="OrthoDB" id="7539407at2759"/>
<feature type="chain" id="PRO_5026726583" evidence="1">
    <location>
        <begin position="18"/>
        <end position="125"/>
    </location>
</feature>
<evidence type="ECO:0000256" key="1">
    <source>
        <dbReference type="SAM" id="SignalP"/>
    </source>
</evidence>
<feature type="signal peptide" evidence="1">
    <location>
        <begin position="1"/>
        <end position="17"/>
    </location>
</feature>
<accession>A0A6J1QH31</accession>
<evidence type="ECO:0000313" key="2">
    <source>
        <dbReference type="Proteomes" id="UP000504618"/>
    </source>
</evidence>
<reference evidence="3" key="1">
    <citation type="submission" date="2025-08" db="UniProtKB">
        <authorList>
            <consortium name="RefSeq"/>
        </authorList>
    </citation>
    <scope>IDENTIFICATION</scope>
    <source>
        <tissue evidence="3">Whole body</tissue>
    </source>
</reference>
<sequence>MRVHLLLIVFFASTVLARSTRDRRDTAVTTVQPPIISYTTDNGNTNVTPGDKCDRINWGNNIFRQPLKMMSKLVKSTLLTVKNTFSTFLKTLNSTGDFMLRAMMQPFVVTLRMIIRMMDWMLQFV</sequence>
<dbReference type="Proteomes" id="UP000504618">
    <property type="component" value="Unplaced"/>
</dbReference>
<dbReference type="AlphaFoldDB" id="A0A6J1QH31"/>
<keyword evidence="1" id="KW-0732">Signal</keyword>
<dbReference type="RefSeq" id="XP_024879965.1">
    <property type="nucleotide sequence ID" value="XM_025024197.1"/>
</dbReference>
<organism evidence="2 3">
    <name type="scientific">Temnothorax curvispinosus</name>
    <dbReference type="NCBI Taxonomy" id="300111"/>
    <lineage>
        <taxon>Eukaryota</taxon>
        <taxon>Metazoa</taxon>
        <taxon>Ecdysozoa</taxon>
        <taxon>Arthropoda</taxon>
        <taxon>Hexapoda</taxon>
        <taxon>Insecta</taxon>
        <taxon>Pterygota</taxon>
        <taxon>Neoptera</taxon>
        <taxon>Endopterygota</taxon>
        <taxon>Hymenoptera</taxon>
        <taxon>Apocrita</taxon>
        <taxon>Aculeata</taxon>
        <taxon>Formicoidea</taxon>
        <taxon>Formicidae</taxon>
        <taxon>Myrmicinae</taxon>
        <taxon>Temnothorax</taxon>
    </lineage>
</organism>
<evidence type="ECO:0000313" key="3">
    <source>
        <dbReference type="RefSeq" id="XP_024879965.1"/>
    </source>
</evidence>
<proteinExistence type="predicted"/>